<evidence type="ECO:0000313" key="7">
    <source>
        <dbReference type="EMBL" id="PWB94846.1"/>
    </source>
</evidence>
<dbReference type="OrthoDB" id="9794842at2"/>
<dbReference type="EMBL" id="PUIV01000005">
    <property type="protein sequence ID" value="PWB94846.1"/>
    <property type="molecule type" value="Genomic_DNA"/>
</dbReference>
<dbReference type="PANTHER" id="PTHR30417:SF1">
    <property type="entry name" value="N-ACETYLMURAMOYL-L-ALANINE AMIDASE AMID"/>
    <property type="match status" value="1"/>
</dbReference>
<keyword evidence="4" id="KW-0378">Hydrolase</keyword>
<evidence type="ECO:0000256" key="2">
    <source>
        <dbReference type="ARBA" id="ARBA00007553"/>
    </source>
</evidence>
<dbReference type="SUPFAM" id="SSF47090">
    <property type="entry name" value="PGBD-like"/>
    <property type="match status" value="1"/>
</dbReference>
<protein>
    <recommendedName>
        <fullName evidence="3">N-acetylmuramoyl-L-alanine amidase</fullName>
        <ecNumber evidence="3">3.5.1.28</ecNumber>
    </recommendedName>
</protein>
<dbReference type="SMART" id="SM00644">
    <property type="entry name" value="Ami_2"/>
    <property type="match status" value="1"/>
</dbReference>
<accession>A0A2U1ST96</accession>
<dbReference type="Gene3D" id="1.10.101.10">
    <property type="entry name" value="PGBD-like superfamily/PGBD"/>
    <property type="match status" value="1"/>
</dbReference>
<comment type="caution">
    <text evidence="7">The sequence shown here is derived from an EMBL/GenBank/DDBJ whole genome shotgun (WGS) entry which is preliminary data.</text>
</comment>
<dbReference type="SUPFAM" id="SSF55846">
    <property type="entry name" value="N-acetylmuramoyl-L-alanine amidase-like"/>
    <property type="match status" value="1"/>
</dbReference>
<proteinExistence type="inferred from homology"/>
<dbReference type="EC" id="3.5.1.28" evidence="3"/>
<evidence type="ECO:0000259" key="6">
    <source>
        <dbReference type="SMART" id="SM00644"/>
    </source>
</evidence>
<dbReference type="InterPro" id="IPR036365">
    <property type="entry name" value="PGBD-like_sf"/>
</dbReference>
<keyword evidence="8" id="KW-1185">Reference proteome</keyword>
<dbReference type="Pfam" id="PF01471">
    <property type="entry name" value="PG_binding_1"/>
    <property type="match status" value="1"/>
</dbReference>
<keyword evidence="5" id="KW-0961">Cell wall biogenesis/degradation</keyword>
<comment type="similarity">
    <text evidence="2">Belongs to the N-acetylmuramoyl-L-alanine amidase 2 family.</text>
</comment>
<comment type="catalytic activity">
    <reaction evidence="1">
        <text>Hydrolyzes the link between N-acetylmuramoyl residues and L-amino acid residues in certain cell-wall glycopeptides.</text>
        <dbReference type="EC" id="3.5.1.28"/>
    </reaction>
</comment>
<dbReference type="Gene3D" id="3.40.80.10">
    <property type="entry name" value="Peptidoglycan recognition protein-like"/>
    <property type="match status" value="1"/>
</dbReference>
<reference evidence="7 8" key="1">
    <citation type="journal article" date="2018" name="Appl. Microbiol. Biotechnol.">
        <title>Co-cultivation of the strictly anaerobic methanogen Methanosarcina barkeri with aerobic methanotrophs in an oxygen-limited membrane bioreactor.</title>
        <authorList>
            <person name="In 't Zandt M.H."/>
            <person name="van den Bosch T.J.M."/>
            <person name="Rijkers R."/>
            <person name="van Kessel M.A.H.J."/>
            <person name="Jetten M.S.M."/>
            <person name="Welte C.U."/>
        </authorList>
    </citation>
    <scope>NUCLEOTIDE SEQUENCE [LARGE SCALE GENOMIC DNA]</scope>
    <source>
        <strain evidence="7 8">DSM 17706</strain>
    </source>
</reference>
<dbReference type="Proteomes" id="UP000245137">
    <property type="component" value="Unassembled WGS sequence"/>
</dbReference>
<dbReference type="AlphaFoldDB" id="A0A2U1ST96"/>
<dbReference type="InterPro" id="IPR002502">
    <property type="entry name" value="Amidase_domain"/>
</dbReference>
<dbReference type="GO" id="GO:0008745">
    <property type="term" value="F:N-acetylmuramoyl-L-alanine amidase activity"/>
    <property type="evidence" value="ECO:0007669"/>
    <property type="project" value="UniProtKB-EC"/>
</dbReference>
<dbReference type="Pfam" id="PF01510">
    <property type="entry name" value="Amidase_2"/>
    <property type="match status" value="1"/>
</dbReference>
<dbReference type="GO" id="GO:0009253">
    <property type="term" value="P:peptidoglycan catabolic process"/>
    <property type="evidence" value="ECO:0007669"/>
    <property type="project" value="InterPro"/>
</dbReference>
<dbReference type="InterPro" id="IPR051206">
    <property type="entry name" value="NAMLAA_amidase_2"/>
</dbReference>
<evidence type="ECO:0000256" key="5">
    <source>
        <dbReference type="ARBA" id="ARBA00023316"/>
    </source>
</evidence>
<dbReference type="InterPro" id="IPR002477">
    <property type="entry name" value="Peptidoglycan-bd-like"/>
</dbReference>
<gene>
    <name evidence="7" type="ORF">C5689_05190</name>
</gene>
<evidence type="ECO:0000256" key="4">
    <source>
        <dbReference type="ARBA" id="ARBA00022801"/>
    </source>
</evidence>
<sequence>MLSPDTPHAADFRPSPNHGGRLTPVSSLILHYTGMPTAASALALLTSAEGQVSSHYFVDEDGTILQLVPEARRAWHAGRSFWAGETDMNSASIGIEIVHPGHDDPRPFPDRQIEAVAALCRDICARNAIPPRRVLGHSDIAIGRKIDPGEFFPWKALAELGVGHYVEPAAITGGATLETGARGDEVRRLQQALADYGYKIDVTGDYDQACAGAVAAFQRHFRPALVDGRADASTMATLRALAGAGG</sequence>
<dbReference type="PANTHER" id="PTHR30417">
    <property type="entry name" value="N-ACETYLMURAMOYL-L-ALANINE AMIDASE AMID"/>
    <property type="match status" value="1"/>
</dbReference>
<evidence type="ECO:0000313" key="8">
    <source>
        <dbReference type="Proteomes" id="UP000245137"/>
    </source>
</evidence>
<dbReference type="InterPro" id="IPR036505">
    <property type="entry name" value="Amidase/PGRP_sf"/>
</dbReference>
<dbReference type="GO" id="GO:0009254">
    <property type="term" value="P:peptidoglycan turnover"/>
    <property type="evidence" value="ECO:0007669"/>
    <property type="project" value="TreeGrafter"/>
</dbReference>
<dbReference type="InterPro" id="IPR036366">
    <property type="entry name" value="PGBDSf"/>
</dbReference>
<name>A0A2U1ST96_METSR</name>
<organism evidence="7 8">
    <name type="scientific">Methylosinus sporium</name>
    <dbReference type="NCBI Taxonomy" id="428"/>
    <lineage>
        <taxon>Bacteria</taxon>
        <taxon>Pseudomonadati</taxon>
        <taxon>Pseudomonadota</taxon>
        <taxon>Alphaproteobacteria</taxon>
        <taxon>Hyphomicrobiales</taxon>
        <taxon>Methylocystaceae</taxon>
        <taxon>Methylosinus</taxon>
    </lineage>
</organism>
<dbReference type="GO" id="GO:0019867">
    <property type="term" value="C:outer membrane"/>
    <property type="evidence" value="ECO:0007669"/>
    <property type="project" value="TreeGrafter"/>
</dbReference>
<dbReference type="GO" id="GO:0071555">
    <property type="term" value="P:cell wall organization"/>
    <property type="evidence" value="ECO:0007669"/>
    <property type="project" value="UniProtKB-KW"/>
</dbReference>
<dbReference type="CDD" id="cd06583">
    <property type="entry name" value="PGRP"/>
    <property type="match status" value="1"/>
</dbReference>
<dbReference type="RefSeq" id="WP_108916217.1">
    <property type="nucleotide sequence ID" value="NZ_BGJY01000005.1"/>
</dbReference>
<evidence type="ECO:0000256" key="1">
    <source>
        <dbReference type="ARBA" id="ARBA00001561"/>
    </source>
</evidence>
<evidence type="ECO:0000256" key="3">
    <source>
        <dbReference type="ARBA" id="ARBA00011901"/>
    </source>
</evidence>
<feature type="domain" description="N-acetylmuramoyl-L-alanine amidase" evidence="6">
    <location>
        <begin position="15"/>
        <end position="149"/>
    </location>
</feature>